<gene>
    <name evidence="1" type="ORF">BV22DRAFT_388335</name>
</gene>
<dbReference type="EMBL" id="MU266390">
    <property type="protein sequence ID" value="KAH7926020.1"/>
    <property type="molecule type" value="Genomic_DNA"/>
</dbReference>
<protein>
    <submittedName>
        <fullName evidence="1">Uncharacterized protein</fullName>
    </submittedName>
</protein>
<proteinExistence type="predicted"/>
<evidence type="ECO:0000313" key="2">
    <source>
        <dbReference type="Proteomes" id="UP000790709"/>
    </source>
</evidence>
<reference evidence="1" key="1">
    <citation type="journal article" date="2021" name="New Phytol.">
        <title>Evolutionary innovations through gain and loss of genes in the ectomycorrhizal Boletales.</title>
        <authorList>
            <person name="Wu G."/>
            <person name="Miyauchi S."/>
            <person name="Morin E."/>
            <person name="Kuo A."/>
            <person name="Drula E."/>
            <person name="Varga T."/>
            <person name="Kohler A."/>
            <person name="Feng B."/>
            <person name="Cao Y."/>
            <person name="Lipzen A."/>
            <person name="Daum C."/>
            <person name="Hundley H."/>
            <person name="Pangilinan J."/>
            <person name="Johnson J."/>
            <person name="Barry K."/>
            <person name="LaButti K."/>
            <person name="Ng V."/>
            <person name="Ahrendt S."/>
            <person name="Min B."/>
            <person name="Choi I.G."/>
            <person name="Park H."/>
            <person name="Plett J.M."/>
            <person name="Magnuson J."/>
            <person name="Spatafora J.W."/>
            <person name="Nagy L.G."/>
            <person name="Henrissat B."/>
            <person name="Grigoriev I.V."/>
            <person name="Yang Z.L."/>
            <person name="Xu J."/>
            <person name="Martin F.M."/>
        </authorList>
    </citation>
    <scope>NUCLEOTIDE SEQUENCE</scope>
    <source>
        <strain evidence="1">KUC20120723A-06</strain>
    </source>
</reference>
<dbReference type="Proteomes" id="UP000790709">
    <property type="component" value="Unassembled WGS sequence"/>
</dbReference>
<keyword evidence="2" id="KW-1185">Reference proteome</keyword>
<comment type="caution">
    <text evidence="1">The sequence shown here is derived from an EMBL/GenBank/DDBJ whole genome shotgun (WGS) entry which is preliminary data.</text>
</comment>
<sequence length="154" mass="17233">MLLHGKSAMTSTRTRLFNAAKALCADFAAQSDVDTLLSHFPTTHQCTAFEHGLPVLAPFLGRSFVGRSGVQEYFELIGKYLTFTNMNFSEYVVDEETRKVSVKGKAEFTWVSTGESWKETFAYVLDFDDEEKVTDYQVWADTGAAFLASRGELS</sequence>
<name>A0ACB8BJM1_9AGAM</name>
<accession>A0ACB8BJM1</accession>
<organism evidence="1 2">
    <name type="scientific">Leucogyrophana mollusca</name>
    <dbReference type="NCBI Taxonomy" id="85980"/>
    <lineage>
        <taxon>Eukaryota</taxon>
        <taxon>Fungi</taxon>
        <taxon>Dikarya</taxon>
        <taxon>Basidiomycota</taxon>
        <taxon>Agaricomycotina</taxon>
        <taxon>Agaricomycetes</taxon>
        <taxon>Agaricomycetidae</taxon>
        <taxon>Boletales</taxon>
        <taxon>Boletales incertae sedis</taxon>
        <taxon>Leucogyrophana</taxon>
    </lineage>
</organism>
<evidence type="ECO:0000313" key="1">
    <source>
        <dbReference type="EMBL" id="KAH7926020.1"/>
    </source>
</evidence>